<dbReference type="KEGG" id="pact:CA264_11225"/>
<dbReference type="GO" id="GO:0016787">
    <property type="term" value="F:hydrolase activity"/>
    <property type="evidence" value="ECO:0007669"/>
    <property type="project" value="UniProtKB-KW"/>
</dbReference>
<dbReference type="SUPFAM" id="SSF53474">
    <property type="entry name" value="alpha/beta-Hydrolases"/>
    <property type="match status" value="1"/>
</dbReference>
<evidence type="ECO:0000259" key="1">
    <source>
        <dbReference type="Pfam" id="PF00561"/>
    </source>
</evidence>
<dbReference type="PANTHER" id="PTHR43433:SF5">
    <property type="entry name" value="AB HYDROLASE-1 DOMAIN-CONTAINING PROTEIN"/>
    <property type="match status" value="1"/>
</dbReference>
<dbReference type="RefSeq" id="WP_025607212.1">
    <property type="nucleotide sequence ID" value="NZ_CP021235.1"/>
</dbReference>
<dbReference type="EMBL" id="CP021235">
    <property type="protein sequence ID" value="ARS35961.1"/>
    <property type="molecule type" value="Genomic_DNA"/>
</dbReference>
<dbReference type="InterPro" id="IPR029058">
    <property type="entry name" value="AB_hydrolase_fold"/>
</dbReference>
<protein>
    <submittedName>
        <fullName evidence="2">Alpha/beta hydrolase</fullName>
    </submittedName>
</protein>
<dbReference type="PRINTS" id="PR00111">
    <property type="entry name" value="ABHYDROLASE"/>
</dbReference>
<name>A0A1X9YSZ3_9BACT</name>
<reference evidence="3" key="1">
    <citation type="submission" date="2017-05" db="EMBL/GenBank/DDBJ databases">
        <authorList>
            <person name="Ray J."/>
            <person name="Price M."/>
            <person name="Deutschbauer A."/>
        </authorList>
    </citation>
    <scope>NUCLEOTIDE SEQUENCE [LARGE SCALE GENOMIC DNA]</scope>
    <source>
        <strain evidence="3">DSM 19842</strain>
    </source>
</reference>
<evidence type="ECO:0000313" key="3">
    <source>
        <dbReference type="Proteomes" id="UP000266292"/>
    </source>
</evidence>
<dbReference type="PANTHER" id="PTHR43433">
    <property type="entry name" value="HYDROLASE, ALPHA/BETA FOLD FAMILY PROTEIN"/>
    <property type="match status" value="1"/>
</dbReference>
<dbReference type="Proteomes" id="UP000266292">
    <property type="component" value="Chromosome"/>
</dbReference>
<dbReference type="OrthoDB" id="2247630at2"/>
<accession>A0A1X9YSZ3</accession>
<sequence length="474" mass="53300">MPPASVSLGEVTVKERRVKTKTFGRTGSSTFMVANMYTESNHISDALAKEQGTIIKLDDEVLLKDFNMHVVFNRFKYVKFRLNIYSVKNGLPDKPLLKEDVLFDVTEKEGWVKVDLRKYHVFLQDQNQVAVTIQWLESEATEGERKAFSVSAVPVPTHAMLFRDKSQAQWKEVKPAYLSFYLTADAYKGRNRNTATAQKPEEDYVLPDSLKYLRFLDLQAPENMYGNRHYGDSLQAGDYVEVRGAKLYYETYGQGEPLLLLHGNGQSIAAFSQQIEALSRSYRVIAVDTRAHGKSKDDATGELSYDLFASDIKQLLDSLHLKQVNVLGWSDGGNTALKMALHYPAYVKKAAIMGANLFPDATAVEGGLLELFSRQLSELEGKQDELSLNEARRLRLLLNEPHMTFEEIKAIQAPVLVMAGEHDVILEPHTKAIAESIAGAKLIIFRDASHYAPQEVPVEFNKAVADFFARQPTL</sequence>
<dbReference type="Pfam" id="PF00561">
    <property type="entry name" value="Abhydrolase_1"/>
    <property type="match status" value="1"/>
</dbReference>
<proteinExistence type="predicted"/>
<dbReference type="STRING" id="709015.GCA_000472485_02266"/>
<organism evidence="2 3">
    <name type="scientific">Pontibacter actiniarum</name>
    <dbReference type="NCBI Taxonomy" id="323450"/>
    <lineage>
        <taxon>Bacteria</taxon>
        <taxon>Pseudomonadati</taxon>
        <taxon>Bacteroidota</taxon>
        <taxon>Cytophagia</taxon>
        <taxon>Cytophagales</taxon>
        <taxon>Hymenobacteraceae</taxon>
        <taxon>Pontibacter</taxon>
    </lineage>
</organism>
<dbReference type="AlphaFoldDB" id="A0A1X9YSZ3"/>
<feature type="domain" description="AB hydrolase-1" evidence="1">
    <location>
        <begin position="257"/>
        <end position="368"/>
    </location>
</feature>
<dbReference type="InterPro" id="IPR000073">
    <property type="entry name" value="AB_hydrolase_1"/>
</dbReference>
<dbReference type="Gene3D" id="3.40.50.1820">
    <property type="entry name" value="alpha/beta hydrolase"/>
    <property type="match status" value="1"/>
</dbReference>
<dbReference type="InterPro" id="IPR050471">
    <property type="entry name" value="AB_hydrolase"/>
</dbReference>
<keyword evidence="3" id="KW-1185">Reference proteome</keyword>
<gene>
    <name evidence="2" type="ORF">CA264_11225</name>
</gene>
<keyword evidence="2" id="KW-0378">Hydrolase</keyword>
<evidence type="ECO:0000313" key="2">
    <source>
        <dbReference type="EMBL" id="ARS35961.1"/>
    </source>
</evidence>